<dbReference type="Pfam" id="PF03810">
    <property type="entry name" value="IBN_N"/>
    <property type="match status" value="1"/>
</dbReference>
<accession>A0AAE0T9E6</accession>
<dbReference type="InterPro" id="IPR057672">
    <property type="entry name" value="TPR_IPO4/5"/>
</dbReference>
<dbReference type="InterPro" id="IPR058584">
    <property type="entry name" value="IMB1_TNPO1-like_TPR"/>
</dbReference>
<proteinExistence type="predicted"/>
<evidence type="ECO:0000256" key="8">
    <source>
        <dbReference type="SAM" id="MobiDB-lite"/>
    </source>
</evidence>
<gene>
    <name evidence="10" type="ORF">CHS0354_010848</name>
</gene>
<dbReference type="Proteomes" id="UP001195483">
    <property type="component" value="Unassembled WGS sequence"/>
</dbReference>
<evidence type="ECO:0000259" key="9">
    <source>
        <dbReference type="PROSITE" id="PS50166"/>
    </source>
</evidence>
<keyword evidence="6" id="KW-0653">Protein transport</keyword>
<keyword evidence="4" id="KW-0963">Cytoplasm</keyword>
<dbReference type="Pfam" id="PF25574">
    <property type="entry name" value="TPR_IMB1"/>
    <property type="match status" value="1"/>
</dbReference>
<dbReference type="InterPro" id="IPR001494">
    <property type="entry name" value="Importin-beta_N"/>
</dbReference>
<evidence type="ECO:0000256" key="6">
    <source>
        <dbReference type="ARBA" id="ARBA00022927"/>
    </source>
</evidence>
<dbReference type="GO" id="GO:0006606">
    <property type="term" value="P:protein import into nucleus"/>
    <property type="evidence" value="ECO:0007669"/>
    <property type="project" value="InterPro"/>
</dbReference>
<feature type="compositionally biased region" description="Basic residues" evidence="8">
    <location>
        <begin position="335"/>
        <end position="344"/>
    </location>
</feature>
<dbReference type="Gene3D" id="1.25.10.10">
    <property type="entry name" value="Leucine-rich Repeat Variant"/>
    <property type="match status" value="1"/>
</dbReference>
<keyword evidence="5" id="KW-0677">Repeat</keyword>
<feature type="domain" description="Importin N-terminal" evidence="9">
    <location>
        <begin position="31"/>
        <end position="99"/>
    </location>
</feature>
<dbReference type="Pfam" id="PF13513">
    <property type="entry name" value="HEAT_EZ"/>
    <property type="match status" value="1"/>
</dbReference>
<dbReference type="InterPro" id="IPR011989">
    <property type="entry name" value="ARM-like"/>
</dbReference>
<dbReference type="EMBL" id="JAEAOA010000675">
    <property type="protein sequence ID" value="KAK3606200.1"/>
    <property type="molecule type" value="Genomic_DNA"/>
</dbReference>
<keyword evidence="7" id="KW-0539">Nucleus</keyword>
<reference evidence="10" key="3">
    <citation type="submission" date="2023-05" db="EMBL/GenBank/DDBJ databases">
        <authorList>
            <person name="Smith C.H."/>
        </authorList>
    </citation>
    <scope>NUCLEOTIDE SEQUENCE</scope>
    <source>
        <strain evidence="10">CHS0354</strain>
        <tissue evidence="10">Mantle</tissue>
    </source>
</reference>
<protein>
    <recommendedName>
        <fullName evidence="9">Importin N-terminal domain-containing protein</fullName>
    </recommendedName>
</protein>
<evidence type="ECO:0000256" key="3">
    <source>
        <dbReference type="ARBA" id="ARBA00022448"/>
    </source>
</evidence>
<dbReference type="SMART" id="SM00913">
    <property type="entry name" value="IBN_N"/>
    <property type="match status" value="1"/>
</dbReference>
<dbReference type="AlphaFoldDB" id="A0AAE0T9E6"/>
<feature type="compositionally biased region" description="Acidic residues" evidence="8">
    <location>
        <begin position="349"/>
        <end position="362"/>
    </location>
</feature>
<evidence type="ECO:0000256" key="4">
    <source>
        <dbReference type="ARBA" id="ARBA00022490"/>
    </source>
</evidence>
<evidence type="ECO:0000256" key="1">
    <source>
        <dbReference type="ARBA" id="ARBA00004123"/>
    </source>
</evidence>
<dbReference type="InterPro" id="IPR040122">
    <property type="entry name" value="Importin_beta"/>
</dbReference>
<sequence length="887" mass="100856">MAWQPQENGLRQILQLLKESQSPDTATQRSVQLKLEELNKYPDFNNYLIFVLTKLKNEDDPTRSLSGLILKNNVRAHFEKFPQEVTSFIKQECLNSIGDPSPLIRATIGILVTTVVAKGDLRNWPELLPSLCQCLESDDYSMCEGAFGALQKICEDSAEALDSDSNRPLNILIPKFLLFFKNSSPKIRSHAIACVNQFIISRTQALMVHIDAFIENLFFLATDEDTEVRKNVCRALVMLVEVRIDRLIPHINSIIEYMMLRTQDDDDSVALEACEFWLSLAEQSICKDVLAPHINRLIPILVKGMKYSEIDIILLKGDVEEDEMVPDKESDIKPRFHKTRSHTQKHVEGEEDGEVSDDDGFDDEESLSDWNLRKCSAAALDVLANVFREDVLPVLLPILKETLFHSDWEIKESGILVLGAIAEGCMNGMVPHLPELIPYLINCLSDKKALVRSITCWTLSRYAHWVVGQPHDLYLKPLMEELLKRVLDANKRVQEAACSAFATLEEEACTELVPYLGFILETLVYAFNKYQHKNLLILYDAIGTLADSVGHHLNKPEYVNLLMPPLIQKWNILRDEDKDLFPLLECLSSVATALQSGFLPYCEPVYRRCVSLVEQTLNQNFANLQNPEQYDPPDKDFMIVALDLLSGLAEGLEHHIDGLVSNSNILKLLYQCMQDPMPEVRQSSFALLGDLTKACFQHVRSCIGDFMPILGNNLNPEYISVCNNATWAIGEISIKMGQDMKPYVTQVLPQLIEIINRPNTPKTLLENTAITIGRLGLVCPQEVAPMLQQFIRQWCTSLRNIRDNEEKDSAFRGVCHMISVNPGGVVQDFIFFCDAIASWMHPKQDLKEMFYKILHGFKDQVGEENWNKFSDQFPQPLRERLNIHYGI</sequence>
<dbReference type="GO" id="GO:0005737">
    <property type="term" value="C:cytoplasm"/>
    <property type="evidence" value="ECO:0007669"/>
    <property type="project" value="UniProtKB-SubCell"/>
</dbReference>
<organism evidence="10 11">
    <name type="scientific">Potamilus streckersoni</name>
    <dbReference type="NCBI Taxonomy" id="2493646"/>
    <lineage>
        <taxon>Eukaryota</taxon>
        <taxon>Metazoa</taxon>
        <taxon>Spiralia</taxon>
        <taxon>Lophotrochozoa</taxon>
        <taxon>Mollusca</taxon>
        <taxon>Bivalvia</taxon>
        <taxon>Autobranchia</taxon>
        <taxon>Heteroconchia</taxon>
        <taxon>Palaeoheterodonta</taxon>
        <taxon>Unionida</taxon>
        <taxon>Unionoidea</taxon>
        <taxon>Unionidae</taxon>
        <taxon>Ambleminae</taxon>
        <taxon>Lampsilini</taxon>
        <taxon>Potamilus</taxon>
    </lineage>
</organism>
<evidence type="ECO:0000256" key="2">
    <source>
        <dbReference type="ARBA" id="ARBA00004496"/>
    </source>
</evidence>
<dbReference type="Pfam" id="PF25780">
    <property type="entry name" value="TPR_IPO5"/>
    <property type="match status" value="1"/>
</dbReference>
<comment type="caution">
    <text evidence="10">The sequence shown here is derived from an EMBL/GenBank/DDBJ whole genome shotgun (WGS) entry which is preliminary data.</text>
</comment>
<dbReference type="SUPFAM" id="SSF48371">
    <property type="entry name" value="ARM repeat"/>
    <property type="match status" value="1"/>
</dbReference>
<evidence type="ECO:0000256" key="5">
    <source>
        <dbReference type="ARBA" id="ARBA00022737"/>
    </source>
</evidence>
<keyword evidence="11" id="KW-1185">Reference proteome</keyword>
<keyword evidence="3" id="KW-0813">Transport</keyword>
<reference evidence="10" key="2">
    <citation type="journal article" date="2021" name="Genome Biol. Evol.">
        <title>Developing a high-quality reference genome for a parasitic bivalve with doubly uniparental inheritance (Bivalvia: Unionida).</title>
        <authorList>
            <person name="Smith C.H."/>
        </authorList>
    </citation>
    <scope>NUCLEOTIDE SEQUENCE</scope>
    <source>
        <strain evidence="10">CHS0354</strain>
        <tissue evidence="10">Mantle</tissue>
    </source>
</reference>
<comment type="subcellular location">
    <subcellularLocation>
        <location evidence="2">Cytoplasm</location>
    </subcellularLocation>
    <subcellularLocation>
        <location evidence="1">Nucleus</location>
    </subcellularLocation>
</comment>
<name>A0AAE0T9E6_9BIVA</name>
<evidence type="ECO:0000313" key="11">
    <source>
        <dbReference type="Proteomes" id="UP001195483"/>
    </source>
</evidence>
<evidence type="ECO:0000256" key="7">
    <source>
        <dbReference type="ARBA" id="ARBA00023242"/>
    </source>
</evidence>
<reference evidence="10" key="1">
    <citation type="journal article" date="2021" name="Genome Biol. Evol.">
        <title>A High-Quality Reference Genome for a Parasitic Bivalve with Doubly Uniparental Inheritance (Bivalvia: Unionida).</title>
        <authorList>
            <person name="Smith C.H."/>
        </authorList>
    </citation>
    <scope>NUCLEOTIDE SEQUENCE</scope>
    <source>
        <strain evidence="10">CHS0354</strain>
    </source>
</reference>
<dbReference type="GO" id="GO:0031267">
    <property type="term" value="F:small GTPase binding"/>
    <property type="evidence" value="ECO:0007669"/>
    <property type="project" value="InterPro"/>
</dbReference>
<dbReference type="PROSITE" id="PS50166">
    <property type="entry name" value="IMPORTIN_B_NT"/>
    <property type="match status" value="1"/>
</dbReference>
<dbReference type="InterPro" id="IPR016024">
    <property type="entry name" value="ARM-type_fold"/>
</dbReference>
<evidence type="ECO:0000313" key="10">
    <source>
        <dbReference type="EMBL" id="KAK3606200.1"/>
    </source>
</evidence>
<dbReference type="PANTHER" id="PTHR10527">
    <property type="entry name" value="IMPORTIN BETA"/>
    <property type="match status" value="1"/>
</dbReference>
<feature type="region of interest" description="Disordered" evidence="8">
    <location>
        <begin position="326"/>
        <end position="362"/>
    </location>
</feature>